<dbReference type="Proteomes" id="UP001159363">
    <property type="component" value="Chromosome 5"/>
</dbReference>
<comment type="caution">
    <text evidence="1">The sequence shown here is derived from an EMBL/GenBank/DDBJ whole genome shotgun (WGS) entry which is preliminary data.</text>
</comment>
<sequence length="196" mass="22549">MLELENRLTPTECEQYVTNVSLPSDGSHKCWSGILSDMSHRKDPYDGLSRGRGISDGTLVRWIAAMPNSVEVSHQFEDFYYQHVDSTNSRRMRDNIDVQKSCDWFDSHDPFLLGDTISCISTGYDKHITGSYYILQRTEVPEKNQVMPMRGANCAVKINDKQVPVNPDTIFLKLIFHMKSHEQLSSYFAFELVPYQ</sequence>
<dbReference type="EMBL" id="JARBHB010000006">
    <property type="protein sequence ID" value="KAJ8881740.1"/>
    <property type="molecule type" value="Genomic_DNA"/>
</dbReference>
<organism evidence="1 2">
    <name type="scientific">Dryococelus australis</name>
    <dbReference type="NCBI Taxonomy" id="614101"/>
    <lineage>
        <taxon>Eukaryota</taxon>
        <taxon>Metazoa</taxon>
        <taxon>Ecdysozoa</taxon>
        <taxon>Arthropoda</taxon>
        <taxon>Hexapoda</taxon>
        <taxon>Insecta</taxon>
        <taxon>Pterygota</taxon>
        <taxon>Neoptera</taxon>
        <taxon>Polyneoptera</taxon>
        <taxon>Phasmatodea</taxon>
        <taxon>Verophasmatodea</taxon>
        <taxon>Anareolatae</taxon>
        <taxon>Phasmatidae</taxon>
        <taxon>Eurycanthinae</taxon>
        <taxon>Dryococelus</taxon>
    </lineage>
</organism>
<name>A0ABQ9HBX3_9NEOP</name>
<keyword evidence="2" id="KW-1185">Reference proteome</keyword>
<evidence type="ECO:0000313" key="2">
    <source>
        <dbReference type="Proteomes" id="UP001159363"/>
    </source>
</evidence>
<accession>A0ABQ9HBX3</accession>
<protein>
    <submittedName>
        <fullName evidence="1">Uncharacterized protein</fullName>
    </submittedName>
</protein>
<evidence type="ECO:0000313" key="1">
    <source>
        <dbReference type="EMBL" id="KAJ8881740.1"/>
    </source>
</evidence>
<reference evidence="1 2" key="1">
    <citation type="submission" date="2023-02" db="EMBL/GenBank/DDBJ databases">
        <title>LHISI_Scaffold_Assembly.</title>
        <authorList>
            <person name="Stuart O.P."/>
            <person name="Cleave R."/>
            <person name="Magrath M.J.L."/>
            <person name="Mikheyev A.S."/>
        </authorList>
    </citation>
    <scope>NUCLEOTIDE SEQUENCE [LARGE SCALE GENOMIC DNA]</scope>
    <source>
        <strain evidence="1">Daus_M_001</strain>
        <tissue evidence="1">Leg muscle</tissue>
    </source>
</reference>
<proteinExistence type="predicted"/>
<gene>
    <name evidence="1" type="ORF">PR048_018226</name>
</gene>